<evidence type="ECO:0000313" key="2">
    <source>
        <dbReference type="EMBL" id="OWK43351.1"/>
    </source>
</evidence>
<keyword evidence="3" id="KW-1185">Reference proteome</keyword>
<feature type="transmembrane region" description="Helical" evidence="1">
    <location>
        <begin position="576"/>
        <end position="598"/>
    </location>
</feature>
<keyword evidence="1" id="KW-0812">Transmembrane</keyword>
<feature type="transmembrane region" description="Helical" evidence="1">
    <location>
        <begin position="514"/>
        <end position="536"/>
    </location>
</feature>
<gene>
    <name evidence="2" type="ORF">FRUB_02950</name>
</gene>
<reference evidence="3" key="1">
    <citation type="submission" date="2017-06" db="EMBL/GenBank/DDBJ databases">
        <title>Genome analysis of Fimbriiglobus ruber SP5, the first member of the order Planctomycetales with confirmed chitinolytic capability.</title>
        <authorList>
            <person name="Ravin N.V."/>
            <person name="Rakitin A.L."/>
            <person name="Ivanova A.A."/>
            <person name="Beletsky A.V."/>
            <person name="Kulichevskaya I.S."/>
            <person name="Mardanov A.V."/>
            <person name="Dedysh S.N."/>
        </authorList>
    </citation>
    <scope>NUCLEOTIDE SEQUENCE [LARGE SCALE GENOMIC DNA]</scope>
    <source>
        <strain evidence="3">SP5</strain>
    </source>
</reference>
<feature type="transmembrane region" description="Helical" evidence="1">
    <location>
        <begin position="543"/>
        <end position="564"/>
    </location>
</feature>
<protein>
    <recommendedName>
        <fullName evidence="4">ABC-2 family transporter protein</fullName>
    </recommendedName>
</protein>
<feature type="transmembrane region" description="Helical" evidence="1">
    <location>
        <begin position="323"/>
        <end position="341"/>
    </location>
</feature>
<dbReference type="AlphaFoldDB" id="A0A225DQ04"/>
<evidence type="ECO:0000256" key="1">
    <source>
        <dbReference type="SAM" id="Phobius"/>
    </source>
</evidence>
<keyword evidence="1" id="KW-0472">Membrane</keyword>
<name>A0A225DQ04_9BACT</name>
<dbReference type="EMBL" id="NIDE01000004">
    <property type="protein sequence ID" value="OWK43351.1"/>
    <property type="molecule type" value="Genomic_DNA"/>
</dbReference>
<feature type="transmembrane region" description="Helical" evidence="1">
    <location>
        <begin position="147"/>
        <end position="167"/>
    </location>
</feature>
<dbReference type="RefSeq" id="WP_088254203.1">
    <property type="nucleotide sequence ID" value="NZ_NIDE01000004.1"/>
</dbReference>
<feature type="transmembrane region" description="Helical" evidence="1">
    <location>
        <begin position="453"/>
        <end position="476"/>
    </location>
</feature>
<evidence type="ECO:0000313" key="3">
    <source>
        <dbReference type="Proteomes" id="UP000214646"/>
    </source>
</evidence>
<keyword evidence="1" id="KW-1133">Transmembrane helix</keyword>
<dbReference type="OrthoDB" id="229421at2"/>
<dbReference type="Pfam" id="PF12679">
    <property type="entry name" value="ABC2_membrane_2"/>
    <property type="match status" value="1"/>
</dbReference>
<evidence type="ECO:0008006" key="4">
    <source>
        <dbReference type="Google" id="ProtNLM"/>
    </source>
</evidence>
<organism evidence="2 3">
    <name type="scientific">Fimbriiglobus ruber</name>
    <dbReference type="NCBI Taxonomy" id="1908690"/>
    <lineage>
        <taxon>Bacteria</taxon>
        <taxon>Pseudomonadati</taxon>
        <taxon>Planctomycetota</taxon>
        <taxon>Planctomycetia</taxon>
        <taxon>Gemmatales</taxon>
        <taxon>Gemmataceae</taxon>
        <taxon>Fimbriiglobus</taxon>
    </lineage>
</organism>
<feature type="transmembrane region" description="Helical" evidence="1">
    <location>
        <begin position="63"/>
        <end position="84"/>
    </location>
</feature>
<dbReference type="PANTHER" id="PTHR43471">
    <property type="entry name" value="ABC TRANSPORTER PERMEASE"/>
    <property type="match status" value="1"/>
</dbReference>
<feature type="transmembrane region" description="Helical" evidence="1">
    <location>
        <begin position="111"/>
        <end position="135"/>
    </location>
</feature>
<dbReference type="PANTHER" id="PTHR43471:SF12">
    <property type="entry name" value="HYPOTHETICAL MEMBRANE PROTEIN, CONSERVED"/>
    <property type="match status" value="1"/>
</dbReference>
<comment type="caution">
    <text evidence="2">The sequence shown here is derived from an EMBL/GenBank/DDBJ whole genome shotgun (WGS) entry which is preliminary data.</text>
</comment>
<feature type="transmembrane region" description="Helical" evidence="1">
    <location>
        <begin position="174"/>
        <end position="200"/>
    </location>
</feature>
<dbReference type="Proteomes" id="UP000214646">
    <property type="component" value="Unassembled WGS sequence"/>
</dbReference>
<feature type="transmembrane region" description="Helical" evidence="1">
    <location>
        <begin position="483"/>
        <end position="508"/>
    </location>
</feature>
<sequence>MFGPIFMRELVTVPRRTTHYTARAALLGLLGILGATAWQATVGFTRDATLGETARFGQLLFQIVVYVQLLLLIFFAALSAASAVSQEKDRRTFILLLITDMRDYEIVLGKLLGSLLPITALLIITVPVLSLLLLLGGTDPRQVIEGTAVMLMTACAAGSLGGLVALWRERTFQALALSVLAIALCLSLSQVVAAVGPLIAESVDWGLVQMWIDPFQAMRAVLDPPASGWPGLPPAYGFSLAMVGVCVLVNGVGIWKLRKWNPSGEPIMQREGPQADPEAEMTPEQLKEFRSKAHAAPGTVREVWGNPVLWREICTLAYGRRPLLVKFAFGLVLALILYFAIDSLHQPGGGRPAYAAAYGLVPVVVLSLLLVSAQAVTSVTSERDGGALDVLLVTDVSPYEFVFGKLLGVIYNTKEYLIPPLLLAGFYAVEGAFTKSPPGAGWADKLTANAGPLVAVLGAIVILLCFVMVLGLHVALRLTNSRLAIVNTLGTVFFLSVGTLICIYLIVINGGSFANQWLSFVAFLVLGIGGLLWVLSADRPSPALTLGSVLCPLAMFYCVTNILIAKPGTDESADPLVPFVALAAAFGFTISAMLVPLLSEFDVALGRTTAAYEE</sequence>
<proteinExistence type="predicted"/>
<feature type="transmembrane region" description="Helical" evidence="1">
    <location>
        <begin position="353"/>
        <end position="373"/>
    </location>
</feature>
<accession>A0A225DQ04</accession>
<feature type="transmembrane region" description="Helical" evidence="1">
    <location>
        <begin position="235"/>
        <end position="255"/>
    </location>
</feature>
<feature type="transmembrane region" description="Helical" evidence="1">
    <location>
        <begin position="416"/>
        <end position="433"/>
    </location>
</feature>